<evidence type="ECO:0000256" key="1">
    <source>
        <dbReference type="SAM" id="Coils"/>
    </source>
</evidence>
<feature type="compositionally biased region" description="Low complexity" evidence="2">
    <location>
        <begin position="272"/>
        <end position="283"/>
    </location>
</feature>
<keyword evidence="4" id="KW-1185">Reference proteome</keyword>
<dbReference type="VEuPathDB" id="PiroplasmaDB:BBBOND_0313000"/>
<name>A0A061DBR0_BABBI</name>
<feature type="compositionally biased region" description="Basic and acidic residues" evidence="2">
    <location>
        <begin position="307"/>
        <end position="317"/>
    </location>
</feature>
<evidence type="ECO:0000313" key="4">
    <source>
        <dbReference type="Proteomes" id="UP000033188"/>
    </source>
</evidence>
<feature type="region of interest" description="Disordered" evidence="2">
    <location>
        <begin position="244"/>
        <end position="283"/>
    </location>
</feature>
<accession>A0A061DBR0</accession>
<feature type="region of interest" description="Disordered" evidence="2">
    <location>
        <begin position="190"/>
        <end position="211"/>
    </location>
</feature>
<evidence type="ECO:0000256" key="2">
    <source>
        <dbReference type="SAM" id="MobiDB-lite"/>
    </source>
</evidence>
<feature type="compositionally biased region" description="Polar residues" evidence="2">
    <location>
        <begin position="244"/>
        <end position="260"/>
    </location>
</feature>
<keyword evidence="1" id="KW-0175">Coiled coil</keyword>
<dbReference type="Proteomes" id="UP000033188">
    <property type="component" value="Chromosome 3"/>
</dbReference>
<reference evidence="4" key="1">
    <citation type="journal article" date="2014" name="Nucleic Acids Res.">
        <title>The evolutionary dynamics of variant antigen genes in Babesia reveal a history of genomic innovation underlying host-parasite interaction.</title>
        <authorList>
            <person name="Jackson A.P."/>
            <person name="Otto T.D."/>
            <person name="Darby A."/>
            <person name="Ramaprasad A."/>
            <person name="Xia D."/>
            <person name="Echaide I.E."/>
            <person name="Farber M."/>
            <person name="Gahlot S."/>
            <person name="Gamble J."/>
            <person name="Gupta D."/>
            <person name="Gupta Y."/>
            <person name="Jackson L."/>
            <person name="Malandrin L."/>
            <person name="Malas T.B."/>
            <person name="Moussa E."/>
            <person name="Nair M."/>
            <person name="Reid A.J."/>
            <person name="Sanders M."/>
            <person name="Sharma J."/>
            <person name="Tracey A."/>
            <person name="Quail M.A."/>
            <person name="Weir W."/>
            <person name="Wastling J.M."/>
            <person name="Hall N."/>
            <person name="Willadsen P."/>
            <person name="Lingelbach K."/>
            <person name="Shiels B."/>
            <person name="Tait A."/>
            <person name="Berriman M."/>
            <person name="Allred D.R."/>
            <person name="Pain A."/>
        </authorList>
    </citation>
    <scope>NUCLEOTIDE SEQUENCE [LARGE SCALE GENOMIC DNA]</scope>
    <source>
        <strain evidence="4">Bond</strain>
    </source>
</reference>
<proteinExistence type="predicted"/>
<dbReference type="AlphaFoldDB" id="A0A061DBR0"/>
<evidence type="ECO:0000313" key="3">
    <source>
        <dbReference type="EMBL" id="CDR97397.1"/>
    </source>
</evidence>
<feature type="region of interest" description="Disordered" evidence="2">
    <location>
        <begin position="298"/>
        <end position="317"/>
    </location>
</feature>
<dbReference type="GeneID" id="24565938"/>
<dbReference type="EMBL" id="LK391709">
    <property type="protein sequence ID" value="CDR97397.1"/>
    <property type="molecule type" value="Genomic_DNA"/>
</dbReference>
<organism evidence="3 4">
    <name type="scientific">Babesia bigemina</name>
    <dbReference type="NCBI Taxonomy" id="5866"/>
    <lineage>
        <taxon>Eukaryota</taxon>
        <taxon>Sar</taxon>
        <taxon>Alveolata</taxon>
        <taxon>Apicomplexa</taxon>
        <taxon>Aconoidasida</taxon>
        <taxon>Piroplasmida</taxon>
        <taxon>Babesiidae</taxon>
        <taxon>Babesia</taxon>
    </lineage>
</organism>
<dbReference type="RefSeq" id="XP_012769583.1">
    <property type="nucleotide sequence ID" value="XM_012914129.1"/>
</dbReference>
<sequence>MRDNENLTKDLDEARKLCTKVNEDIARLKEEVDQLTCKEDGRGQMRLDLLKEHEYIKKTIDELNAQEEQHKVEYNKQIEDQIEAQKARLKQLKSEDCPELLEIIEEERRNSDILLTAALEALDLEHTKEQSKLESKHGAMVGARSYLSHVVRKAQEEKEKFDAIRKVNASEIARLRAAIEAKKQKSKEHVDACVTTPTPTTPISRPTKLPPDATKSVQCIVVNSGCRIPQPKDASVHFKVSYNPSMPESKQTPTLLSTPGSVKDSRVPFPVSASSSQSDPISAQAIVKKEPRRKCIRRVPAANGNGDEPKAELDLFC</sequence>
<dbReference type="KEGG" id="bbig:BBBOND_0313000"/>
<gene>
    <name evidence="3" type="ORF">BBBOND_0313000</name>
</gene>
<protein>
    <submittedName>
        <fullName evidence="3">Uncharacterized protein</fullName>
    </submittedName>
</protein>
<feature type="coiled-coil region" evidence="1">
    <location>
        <begin position="4"/>
        <end position="95"/>
    </location>
</feature>